<dbReference type="InterPro" id="IPR007278">
    <property type="entry name" value="DUF397"/>
</dbReference>
<proteinExistence type="predicted"/>
<feature type="domain" description="DUF397" evidence="1">
    <location>
        <begin position="2"/>
        <end position="53"/>
    </location>
</feature>
<reference evidence="3" key="1">
    <citation type="journal article" date="2019" name="Int. J. Syst. Evol. Microbiol.">
        <title>The Global Catalogue of Microorganisms (GCM) 10K type strain sequencing project: providing services to taxonomists for standard genome sequencing and annotation.</title>
        <authorList>
            <consortium name="The Broad Institute Genomics Platform"/>
            <consortium name="The Broad Institute Genome Sequencing Center for Infectious Disease"/>
            <person name="Wu L."/>
            <person name="Ma J."/>
        </authorList>
    </citation>
    <scope>NUCLEOTIDE SEQUENCE [LARGE SCALE GENOMIC DNA]</scope>
    <source>
        <strain evidence="3">JCM 16902</strain>
    </source>
</reference>
<keyword evidence="3" id="KW-1185">Reference proteome</keyword>
<accession>A0ABP7A143</accession>
<protein>
    <recommendedName>
        <fullName evidence="1">DUF397 domain-containing protein</fullName>
    </recommendedName>
</protein>
<gene>
    <name evidence="2" type="ORF">GCM10022223_44260</name>
</gene>
<evidence type="ECO:0000313" key="3">
    <source>
        <dbReference type="Proteomes" id="UP001501074"/>
    </source>
</evidence>
<sequence length="62" mass="6753">MSWLKSSFSAVNGCLEVAAAPDGLIAVRQSKDPDGGYILYNSEEWRAFLAGVRNGEFDHFAS</sequence>
<dbReference type="Pfam" id="PF04149">
    <property type="entry name" value="DUF397"/>
    <property type="match status" value="1"/>
</dbReference>
<evidence type="ECO:0000313" key="2">
    <source>
        <dbReference type="EMBL" id="GAA3622473.1"/>
    </source>
</evidence>
<organism evidence="2 3">
    <name type="scientific">Kineosporia mesophila</name>
    <dbReference type="NCBI Taxonomy" id="566012"/>
    <lineage>
        <taxon>Bacteria</taxon>
        <taxon>Bacillati</taxon>
        <taxon>Actinomycetota</taxon>
        <taxon>Actinomycetes</taxon>
        <taxon>Kineosporiales</taxon>
        <taxon>Kineosporiaceae</taxon>
        <taxon>Kineosporia</taxon>
    </lineage>
</organism>
<name>A0ABP7A143_9ACTN</name>
<evidence type="ECO:0000259" key="1">
    <source>
        <dbReference type="Pfam" id="PF04149"/>
    </source>
</evidence>
<dbReference type="EMBL" id="BAAAZO010000009">
    <property type="protein sequence ID" value="GAA3622473.1"/>
    <property type="molecule type" value="Genomic_DNA"/>
</dbReference>
<dbReference type="RefSeq" id="WP_231481127.1">
    <property type="nucleotide sequence ID" value="NZ_BAAAZO010000009.1"/>
</dbReference>
<comment type="caution">
    <text evidence="2">The sequence shown here is derived from an EMBL/GenBank/DDBJ whole genome shotgun (WGS) entry which is preliminary data.</text>
</comment>
<dbReference type="Proteomes" id="UP001501074">
    <property type="component" value="Unassembled WGS sequence"/>
</dbReference>